<dbReference type="AlphaFoldDB" id="A0A2N8KK46"/>
<evidence type="ECO:0000259" key="1">
    <source>
        <dbReference type="Pfam" id="PF19419"/>
    </source>
</evidence>
<dbReference type="Proteomes" id="UP000235994">
    <property type="component" value="Unassembled WGS sequence"/>
</dbReference>
<dbReference type="InterPro" id="IPR046025">
    <property type="entry name" value="DUF5983"/>
</dbReference>
<dbReference type="RefSeq" id="WP_102771909.1">
    <property type="nucleotide sequence ID" value="NZ_POQS01000002.1"/>
</dbReference>
<proteinExistence type="predicted"/>
<dbReference type="EMBL" id="POQS01000002">
    <property type="protein sequence ID" value="PND33828.1"/>
    <property type="molecule type" value="Genomic_DNA"/>
</dbReference>
<evidence type="ECO:0000313" key="2">
    <source>
        <dbReference type="EMBL" id="PND33828.1"/>
    </source>
</evidence>
<accession>A0A2N8KK46</accession>
<name>A0A2N8KK46_9BURK</name>
<reference evidence="2 3" key="1">
    <citation type="submission" date="2018-01" db="EMBL/GenBank/DDBJ databases">
        <title>The draft genome of an aniline degradation strain ANB-1.</title>
        <authorList>
            <person name="Zhang L."/>
            <person name="Jiang J."/>
        </authorList>
    </citation>
    <scope>NUCLEOTIDE SEQUENCE [LARGE SCALE GENOMIC DNA]</scope>
    <source>
        <strain evidence="2 3">ANB-1</strain>
    </source>
</reference>
<organism evidence="2 3">
    <name type="scientific">Achromobacter pulmonis</name>
    <dbReference type="NCBI Taxonomy" id="1389932"/>
    <lineage>
        <taxon>Bacteria</taxon>
        <taxon>Pseudomonadati</taxon>
        <taxon>Pseudomonadota</taxon>
        <taxon>Betaproteobacteria</taxon>
        <taxon>Burkholderiales</taxon>
        <taxon>Alcaligenaceae</taxon>
        <taxon>Achromobacter</taxon>
    </lineage>
</organism>
<feature type="domain" description="DUF5983" evidence="1">
    <location>
        <begin position="17"/>
        <end position="96"/>
    </location>
</feature>
<dbReference type="Pfam" id="PF19419">
    <property type="entry name" value="DUF5983"/>
    <property type="match status" value="1"/>
</dbReference>
<gene>
    <name evidence="2" type="ORF">C1I89_06075</name>
</gene>
<keyword evidence="3" id="KW-1185">Reference proteome</keyword>
<sequence length="102" mass="10995">MHTISAARLRELAEPLAALSLSHLTPATRQKLLENELSVNAYPTEYGGFVFVGTPCHRRPAENDLASIFDTAEQAGVAWLFFDAEAPLLEGLPVFTAAQPSG</sequence>
<evidence type="ECO:0000313" key="3">
    <source>
        <dbReference type="Proteomes" id="UP000235994"/>
    </source>
</evidence>
<comment type="caution">
    <text evidence="2">The sequence shown here is derived from an EMBL/GenBank/DDBJ whole genome shotgun (WGS) entry which is preliminary data.</text>
</comment>
<protein>
    <recommendedName>
        <fullName evidence="1">DUF5983 domain-containing protein</fullName>
    </recommendedName>
</protein>